<feature type="region of interest" description="Disordered" evidence="1">
    <location>
        <begin position="85"/>
        <end position="116"/>
    </location>
</feature>
<reference evidence="2" key="1">
    <citation type="submission" date="2020-01" db="EMBL/GenBank/DDBJ databases">
        <title>Genome sequence of Kobresia littledalei, the first chromosome-level genome in the family Cyperaceae.</title>
        <authorList>
            <person name="Qu G."/>
        </authorList>
    </citation>
    <scope>NUCLEOTIDE SEQUENCE</scope>
    <source>
        <strain evidence="2">C.B.Clarke</strain>
        <tissue evidence="2">Leaf</tissue>
    </source>
</reference>
<feature type="region of interest" description="Disordered" evidence="1">
    <location>
        <begin position="1"/>
        <end position="34"/>
    </location>
</feature>
<accession>A0A833QEJ4</accession>
<comment type="caution">
    <text evidence="2">The sequence shown here is derived from an EMBL/GenBank/DDBJ whole genome shotgun (WGS) entry which is preliminary data.</text>
</comment>
<dbReference type="Proteomes" id="UP000623129">
    <property type="component" value="Unassembled WGS sequence"/>
</dbReference>
<organism evidence="2 3">
    <name type="scientific">Carex littledalei</name>
    <dbReference type="NCBI Taxonomy" id="544730"/>
    <lineage>
        <taxon>Eukaryota</taxon>
        <taxon>Viridiplantae</taxon>
        <taxon>Streptophyta</taxon>
        <taxon>Embryophyta</taxon>
        <taxon>Tracheophyta</taxon>
        <taxon>Spermatophyta</taxon>
        <taxon>Magnoliopsida</taxon>
        <taxon>Liliopsida</taxon>
        <taxon>Poales</taxon>
        <taxon>Cyperaceae</taxon>
        <taxon>Cyperoideae</taxon>
        <taxon>Cariceae</taxon>
        <taxon>Carex</taxon>
        <taxon>Carex subgen. Euthyceras</taxon>
    </lineage>
</organism>
<dbReference type="EMBL" id="SWLB01000027">
    <property type="protein sequence ID" value="KAF3321076.1"/>
    <property type="molecule type" value="Genomic_DNA"/>
</dbReference>
<gene>
    <name evidence="2" type="ORF">FCM35_KLT14329</name>
</gene>
<feature type="compositionally biased region" description="Acidic residues" evidence="1">
    <location>
        <begin position="105"/>
        <end position="114"/>
    </location>
</feature>
<feature type="compositionally biased region" description="Basic and acidic residues" evidence="1">
    <location>
        <begin position="13"/>
        <end position="28"/>
    </location>
</feature>
<proteinExistence type="predicted"/>
<evidence type="ECO:0000256" key="1">
    <source>
        <dbReference type="SAM" id="MobiDB-lite"/>
    </source>
</evidence>
<protein>
    <submittedName>
        <fullName evidence="2">Uncharacterized protein</fullName>
    </submittedName>
</protein>
<evidence type="ECO:0000313" key="3">
    <source>
        <dbReference type="Proteomes" id="UP000623129"/>
    </source>
</evidence>
<feature type="compositionally biased region" description="Polar residues" evidence="1">
    <location>
        <begin position="1"/>
        <end position="11"/>
    </location>
</feature>
<sequence length="152" mass="17142">MLSELKNSAPSKESIKDREKAADSDMQRQEQWPSAANPNPFVYYVPSYTGDGMNIHTVMAPLPWWSVYGTWPFPIVNPMIGNFEQQQEHEKESSSLGSVTHASEVVDETLDAGEPEVNLSISSNKKKEEKHLTGFVPYKRHKIETGFMTQAL</sequence>
<keyword evidence="3" id="KW-1185">Reference proteome</keyword>
<dbReference type="AlphaFoldDB" id="A0A833QEJ4"/>
<evidence type="ECO:0000313" key="2">
    <source>
        <dbReference type="EMBL" id="KAF3321076.1"/>
    </source>
</evidence>
<name>A0A833QEJ4_9POAL</name>